<feature type="disulfide bond" evidence="6">
    <location>
        <begin position="158"/>
        <end position="170"/>
    </location>
</feature>
<dbReference type="InterPro" id="IPR001211">
    <property type="entry name" value="PLA2"/>
</dbReference>
<dbReference type="PROSITE" id="PS00119">
    <property type="entry name" value="PA2_ASP"/>
    <property type="match status" value="1"/>
</dbReference>
<dbReference type="InterPro" id="IPR033112">
    <property type="entry name" value="PLA2_Asp_AS"/>
</dbReference>
<dbReference type="GO" id="GO:0047498">
    <property type="term" value="F:calcium-dependent phospholipase A2 activity"/>
    <property type="evidence" value="ECO:0007669"/>
    <property type="project" value="TreeGrafter"/>
</dbReference>
<keyword evidence="5 8" id="KW-0106">Calcium</keyword>
<evidence type="ECO:0000256" key="1">
    <source>
        <dbReference type="ARBA" id="ARBA00004613"/>
    </source>
</evidence>
<comment type="cofactor">
    <cofactor evidence="5">
        <name>Ca(2+)</name>
        <dbReference type="ChEBI" id="CHEBI:29108"/>
    </cofactor>
    <text evidence="5">Binds 1 Ca(2+) ion per subunit.</text>
</comment>
<proteinExistence type="inferred from homology"/>
<dbReference type="FunFam" id="1.20.90.10:FF:000001">
    <property type="entry name" value="Basic phospholipase A2 homolog"/>
    <property type="match status" value="1"/>
</dbReference>
<comment type="catalytic activity">
    <reaction evidence="8">
        <text>a 1,2-diacyl-sn-glycero-3-phosphocholine + H2O = a 1-acyl-sn-glycero-3-phosphocholine + a fatty acid + H(+)</text>
        <dbReference type="Rhea" id="RHEA:15801"/>
        <dbReference type="ChEBI" id="CHEBI:15377"/>
        <dbReference type="ChEBI" id="CHEBI:15378"/>
        <dbReference type="ChEBI" id="CHEBI:28868"/>
        <dbReference type="ChEBI" id="CHEBI:57643"/>
        <dbReference type="ChEBI" id="CHEBI:58168"/>
        <dbReference type="EC" id="3.1.1.4"/>
    </reaction>
</comment>
<dbReference type="InterPro" id="IPR016090">
    <property type="entry name" value="PLA2-like_dom"/>
</dbReference>
<feature type="disulfide bond" evidence="6">
    <location>
        <begin position="109"/>
        <end position="125"/>
    </location>
</feature>
<gene>
    <name evidence="10" type="ORF">scyTo_0012674</name>
</gene>
<comment type="caution">
    <text evidence="10">The sequence shown here is derived from an EMBL/GenBank/DDBJ whole genome shotgun (WGS) entry which is preliminary data.</text>
</comment>
<dbReference type="AlphaFoldDB" id="A0A401NGM9"/>
<keyword evidence="2 8" id="KW-0964">Secreted</keyword>
<feature type="active site" evidence="4">
    <location>
        <position position="128"/>
    </location>
</feature>
<protein>
    <recommendedName>
        <fullName evidence="8">Phospholipase A2</fullName>
        <ecNumber evidence="8">3.1.1.4</ecNumber>
    </recommendedName>
</protein>
<feature type="binding site" evidence="5">
    <location>
        <position position="129"/>
    </location>
    <ligand>
        <name>Ca(2+)</name>
        <dbReference type="ChEBI" id="CHEBI:29108"/>
    </ligand>
</feature>
<evidence type="ECO:0000256" key="3">
    <source>
        <dbReference type="ARBA" id="ARBA00023157"/>
    </source>
</evidence>
<dbReference type="GO" id="GO:0016042">
    <property type="term" value="P:lipid catabolic process"/>
    <property type="evidence" value="ECO:0007669"/>
    <property type="project" value="InterPro"/>
</dbReference>
<keyword evidence="11" id="KW-1185">Reference proteome</keyword>
<dbReference type="OMA" id="KEAAQCW"/>
<evidence type="ECO:0000313" key="10">
    <source>
        <dbReference type="EMBL" id="GCB60069.1"/>
    </source>
</evidence>
<dbReference type="PRINTS" id="PR00389">
    <property type="entry name" value="PHPHLIPASEA2"/>
</dbReference>
<dbReference type="PANTHER" id="PTHR11716">
    <property type="entry name" value="PHOSPHOLIPASE A2 FAMILY MEMBER"/>
    <property type="match status" value="1"/>
</dbReference>
<dbReference type="GO" id="GO:0005543">
    <property type="term" value="F:phospholipid binding"/>
    <property type="evidence" value="ECO:0007669"/>
    <property type="project" value="TreeGrafter"/>
</dbReference>
<organism evidence="10 11">
    <name type="scientific">Scyliorhinus torazame</name>
    <name type="common">Cloudy catshark</name>
    <name type="synonym">Catulus torazame</name>
    <dbReference type="NCBI Taxonomy" id="75743"/>
    <lineage>
        <taxon>Eukaryota</taxon>
        <taxon>Metazoa</taxon>
        <taxon>Chordata</taxon>
        <taxon>Craniata</taxon>
        <taxon>Vertebrata</taxon>
        <taxon>Chondrichthyes</taxon>
        <taxon>Elasmobranchii</taxon>
        <taxon>Galeomorphii</taxon>
        <taxon>Galeoidea</taxon>
        <taxon>Carcharhiniformes</taxon>
        <taxon>Scyliorhinidae</taxon>
        <taxon>Scyliorhinus</taxon>
    </lineage>
</organism>
<dbReference type="SMART" id="SM00085">
    <property type="entry name" value="PA2c"/>
    <property type="match status" value="1"/>
</dbReference>
<name>A0A401NGM9_SCYTO</name>
<keyword evidence="8" id="KW-0443">Lipid metabolism</keyword>
<dbReference type="CDD" id="cd00125">
    <property type="entry name" value="PLA2c"/>
    <property type="match status" value="1"/>
</dbReference>
<evidence type="ECO:0000256" key="2">
    <source>
        <dbReference type="ARBA" id="ARBA00022525"/>
    </source>
</evidence>
<dbReference type="GO" id="GO:0005509">
    <property type="term" value="F:calcium ion binding"/>
    <property type="evidence" value="ECO:0007669"/>
    <property type="project" value="InterPro"/>
</dbReference>
<reference evidence="10 11" key="1">
    <citation type="journal article" date="2018" name="Nat. Ecol. Evol.">
        <title>Shark genomes provide insights into elasmobranch evolution and the origin of vertebrates.</title>
        <authorList>
            <person name="Hara Y"/>
            <person name="Yamaguchi K"/>
            <person name="Onimaru K"/>
            <person name="Kadota M"/>
            <person name="Koyanagi M"/>
            <person name="Keeley SD"/>
            <person name="Tatsumi K"/>
            <person name="Tanaka K"/>
            <person name="Motone F"/>
            <person name="Kageyama Y"/>
            <person name="Nozu R"/>
            <person name="Adachi N"/>
            <person name="Nishimura O"/>
            <person name="Nakagawa R"/>
            <person name="Tanegashima C"/>
            <person name="Kiyatake I"/>
            <person name="Matsumoto R"/>
            <person name="Murakumo K"/>
            <person name="Nishida K"/>
            <person name="Terakita A"/>
            <person name="Kuratani S"/>
            <person name="Sato K"/>
            <person name="Hyodo S Kuraku.S."/>
        </authorList>
    </citation>
    <scope>NUCLEOTIDE SEQUENCE [LARGE SCALE GENOMIC DNA]</scope>
</reference>
<evidence type="ECO:0000259" key="9">
    <source>
        <dbReference type="SMART" id="SM00085"/>
    </source>
</evidence>
<dbReference type="SUPFAM" id="SSF48619">
    <property type="entry name" value="Phospholipase A2, PLA2"/>
    <property type="match status" value="1"/>
</dbReference>
<dbReference type="OrthoDB" id="10069378at2759"/>
<dbReference type="InterPro" id="IPR036444">
    <property type="entry name" value="PLipase_A2_dom_sf"/>
</dbReference>
<dbReference type="Gene3D" id="1.20.90.10">
    <property type="entry name" value="Phospholipase A2 domain"/>
    <property type="match status" value="1"/>
</dbReference>
<dbReference type="Pfam" id="PF00068">
    <property type="entry name" value="Phospholip_A2_1"/>
    <property type="match status" value="1"/>
</dbReference>
<dbReference type="GO" id="GO:0050482">
    <property type="term" value="P:arachidonate secretion"/>
    <property type="evidence" value="ECO:0007669"/>
    <property type="project" value="InterPro"/>
</dbReference>
<dbReference type="GO" id="GO:0005576">
    <property type="term" value="C:extracellular region"/>
    <property type="evidence" value="ECO:0007669"/>
    <property type="project" value="UniProtKB-SubCell"/>
</dbReference>
<keyword evidence="5" id="KW-0479">Metal-binding</keyword>
<accession>A0A401NGM9</accession>
<evidence type="ECO:0000313" key="11">
    <source>
        <dbReference type="Proteomes" id="UP000288216"/>
    </source>
</evidence>
<feature type="disulfide bond" evidence="6">
    <location>
        <begin position="140"/>
        <end position="165"/>
    </location>
</feature>
<feature type="disulfide bond" evidence="6">
    <location>
        <begin position="107"/>
        <end position="197"/>
    </location>
</feature>
<dbReference type="Proteomes" id="UP000288216">
    <property type="component" value="Unassembled WGS sequence"/>
</dbReference>
<dbReference type="PROSITE" id="PS00118">
    <property type="entry name" value="PA2_HIS"/>
    <property type="match status" value="1"/>
</dbReference>
<dbReference type="STRING" id="75743.A0A401NGM9"/>
<feature type="domain" description="Phospholipase A2-like central" evidence="9">
    <location>
        <begin position="84"/>
        <end position="198"/>
    </location>
</feature>
<keyword evidence="3 6" id="KW-1015">Disulfide bond</keyword>
<comment type="subcellular location">
    <subcellularLocation>
        <location evidence="1 8">Secreted</location>
    </subcellularLocation>
</comment>
<dbReference type="InterPro" id="IPR033113">
    <property type="entry name" value="PLA2_histidine"/>
</dbReference>
<feature type="active site" evidence="4">
    <location>
        <position position="173"/>
    </location>
</feature>
<feature type="disulfide bond" evidence="6">
    <location>
        <begin position="131"/>
        <end position="172"/>
    </location>
</feature>
<dbReference type="PANTHER" id="PTHR11716:SF4">
    <property type="entry name" value="GROUP 10 SECRETORY PHOSPHOLIPASE A2"/>
    <property type="match status" value="1"/>
</dbReference>
<feature type="binding site" evidence="5">
    <location>
        <position position="112"/>
    </location>
    <ligand>
        <name>Ca(2+)</name>
        <dbReference type="ChEBI" id="CHEBI:29108"/>
    </ligand>
</feature>
<sequence length="207" mass="24042">MKGVNFQFLFNNSEIRGNDGVGGFKQLALVPDHLRQLENHQLILFPSLDLPALSSMESLHFSLFLLLSVHVTAVQEHHRRQARSIWDLAGMIRCSTKRSISYLMYGCHCGIGGKGRPKDGTDWCCFDHDCCYANAERAGCRPKSDSYNWYCRYNTPRCGFSFDHCKRMICECDMKLSLCLKKNVYWKRYALWPNFLCGRRKPHCYSY</sequence>
<feature type="binding site" evidence="5">
    <location>
        <position position="110"/>
    </location>
    <ligand>
        <name>Ca(2+)</name>
        <dbReference type="ChEBI" id="CHEBI:29108"/>
    </ligand>
</feature>
<comment type="similarity">
    <text evidence="7">Belongs to the phospholipase A2 family.</text>
</comment>
<keyword evidence="8" id="KW-0378">Hydrolase</keyword>
<dbReference type="EC" id="3.1.1.4" evidence="8"/>
<dbReference type="EMBL" id="BFAA01006189">
    <property type="protein sequence ID" value="GCB60069.1"/>
    <property type="molecule type" value="Genomic_DNA"/>
</dbReference>
<evidence type="ECO:0000256" key="8">
    <source>
        <dbReference type="RuleBase" id="RU361236"/>
    </source>
</evidence>
<feature type="disulfide bond" evidence="6">
    <location>
        <begin position="130"/>
        <end position="204"/>
    </location>
</feature>
<evidence type="ECO:0000256" key="4">
    <source>
        <dbReference type="PIRSR" id="PIRSR601211-1"/>
    </source>
</evidence>
<evidence type="ECO:0000256" key="5">
    <source>
        <dbReference type="PIRSR" id="PIRSR601211-2"/>
    </source>
</evidence>
<evidence type="ECO:0000256" key="7">
    <source>
        <dbReference type="RuleBase" id="RU003654"/>
    </source>
</evidence>
<evidence type="ECO:0000256" key="6">
    <source>
        <dbReference type="PIRSR" id="PIRSR601211-3"/>
    </source>
</evidence>
<dbReference type="GO" id="GO:0006644">
    <property type="term" value="P:phospholipid metabolic process"/>
    <property type="evidence" value="ECO:0007669"/>
    <property type="project" value="InterPro"/>
</dbReference>
<feature type="disulfide bond" evidence="6">
    <location>
        <begin position="124"/>
        <end position="179"/>
    </location>
</feature>